<dbReference type="AlphaFoldDB" id="A0A252F672"/>
<dbReference type="SMART" id="SM00487">
    <property type="entry name" value="DEXDc"/>
    <property type="match status" value="1"/>
</dbReference>
<dbReference type="PANTHER" id="PTHR10799">
    <property type="entry name" value="SNF2/RAD54 HELICASE FAMILY"/>
    <property type="match status" value="1"/>
</dbReference>
<sequence length="456" mass="52490">MIFEPHAYQQFCIEYLKQHETAALFLDMGLGKTIITLTAIHDLMLDSFDVSRVLVVAPVRVAKDTWPKELEKWDHLRHLTIAVAVGTPKQREAAVRQDAMITVINRENLKWLVEFLHQNRMPFRYDMLVIDELSGFKSYKSQRFKIMRQLRAKVRRIVGLTGTPAPNGLMDLWSEIGLLDRGERLGRFISPYRERYFTASSYNPQTGIVYRYEPKPNAEQEIYDRISDISISMKALDYLDMPACVMNTVPVYLDDREHRVYERLKKEYILPMAEGGDVDAANAAALSGKLLQLAGGAVYDECHHVREFHSRKLDALEDLIEAANGQPVLVAYWYQHEHDRIHARFAKARVRDLRAEADISDWNAGKIPVALIHPAAAGHGLNLQEGGHILVWYSMIWNLELYQQTNGRLWRQGQTERVSIHHIVTADTMDEDVMEALRQKNMTQEKLMAAVRARVI</sequence>
<keyword evidence="3" id="KW-1185">Reference proteome</keyword>
<dbReference type="RefSeq" id="WP_087017926.1">
    <property type="nucleotide sequence ID" value="NZ_NHOC01000003.1"/>
</dbReference>
<comment type="caution">
    <text evidence="2">The sequence shown here is derived from an EMBL/GenBank/DDBJ whole genome shotgun (WGS) entry which is preliminary data.</text>
</comment>
<reference evidence="2 3" key="1">
    <citation type="submission" date="2017-05" db="EMBL/GenBank/DDBJ databases">
        <title>Butyricicoccus porcorum sp. nov. a butyrate-producing bacterium from the swine intestinal tract.</title>
        <authorList>
            <person name="Trachsel J."/>
            <person name="Humphrey S."/>
            <person name="Allen H.K."/>
        </authorList>
    </citation>
    <scope>NUCLEOTIDE SEQUENCE [LARGE SCALE GENOMIC DNA]</scope>
    <source>
        <strain evidence="2">BB10</strain>
    </source>
</reference>
<name>A0A252F672_9FIRM</name>
<proteinExistence type="predicted"/>
<dbReference type="InterPro" id="IPR038718">
    <property type="entry name" value="SNF2-like_sf"/>
</dbReference>
<dbReference type="Pfam" id="PF00176">
    <property type="entry name" value="SNF2-rel_dom"/>
    <property type="match status" value="1"/>
</dbReference>
<evidence type="ECO:0000259" key="1">
    <source>
        <dbReference type="PROSITE" id="PS51192"/>
    </source>
</evidence>
<dbReference type="InterPro" id="IPR000330">
    <property type="entry name" value="SNF2_N"/>
</dbReference>
<keyword evidence="2" id="KW-0547">Nucleotide-binding</keyword>
<evidence type="ECO:0000313" key="3">
    <source>
        <dbReference type="Proteomes" id="UP000194903"/>
    </source>
</evidence>
<organism evidence="2 3">
    <name type="scientific">Butyricicoccus porcorum</name>
    <dbReference type="NCBI Taxonomy" id="1945634"/>
    <lineage>
        <taxon>Bacteria</taxon>
        <taxon>Bacillati</taxon>
        <taxon>Bacillota</taxon>
        <taxon>Clostridia</taxon>
        <taxon>Eubacteriales</taxon>
        <taxon>Butyricicoccaceae</taxon>
        <taxon>Butyricicoccus</taxon>
    </lineage>
</organism>
<dbReference type="CDD" id="cd18013">
    <property type="entry name" value="DEXQc_bact_SNF2"/>
    <property type="match status" value="1"/>
</dbReference>
<dbReference type="Gene3D" id="3.40.50.10810">
    <property type="entry name" value="Tandem AAA-ATPase domain"/>
    <property type="match status" value="1"/>
</dbReference>
<dbReference type="EMBL" id="NHOC01000003">
    <property type="protein sequence ID" value="OUM21160.1"/>
    <property type="molecule type" value="Genomic_DNA"/>
</dbReference>
<dbReference type="InterPro" id="IPR014001">
    <property type="entry name" value="Helicase_ATP-bd"/>
</dbReference>
<keyword evidence="2" id="KW-0378">Hydrolase</keyword>
<gene>
    <name evidence="2" type="ORF">CBW42_03750</name>
</gene>
<keyword evidence="2" id="KW-0347">Helicase</keyword>
<feature type="domain" description="Helicase ATP-binding" evidence="1">
    <location>
        <begin position="13"/>
        <end position="182"/>
    </location>
</feature>
<dbReference type="GO" id="GO:0005524">
    <property type="term" value="F:ATP binding"/>
    <property type="evidence" value="ECO:0007669"/>
    <property type="project" value="InterPro"/>
</dbReference>
<dbReference type="GO" id="GO:0004386">
    <property type="term" value="F:helicase activity"/>
    <property type="evidence" value="ECO:0007669"/>
    <property type="project" value="UniProtKB-KW"/>
</dbReference>
<protein>
    <submittedName>
        <fullName evidence="2">DEAD/DEAH box helicase</fullName>
    </submittedName>
</protein>
<dbReference type="InterPro" id="IPR027417">
    <property type="entry name" value="P-loop_NTPase"/>
</dbReference>
<accession>A0A252F672</accession>
<dbReference type="Pfam" id="PF00271">
    <property type="entry name" value="Helicase_C"/>
    <property type="match status" value="1"/>
</dbReference>
<dbReference type="PROSITE" id="PS51192">
    <property type="entry name" value="HELICASE_ATP_BIND_1"/>
    <property type="match status" value="1"/>
</dbReference>
<dbReference type="Gene3D" id="3.40.50.300">
    <property type="entry name" value="P-loop containing nucleotide triphosphate hydrolases"/>
    <property type="match status" value="1"/>
</dbReference>
<dbReference type="SUPFAM" id="SSF52540">
    <property type="entry name" value="P-loop containing nucleoside triphosphate hydrolases"/>
    <property type="match status" value="2"/>
</dbReference>
<dbReference type="InterPro" id="IPR001650">
    <property type="entry name" value="Helicase_C-like"/>
</dbReference>
<evidence type="ECO:0000313" key="2">
    <source>
        <dbReference type="EMBL" id="OUM21160.1"/>
    </source>
</evidence>
<dbReference type="Proteomes" id="UP000194903">
    <property type="component" value="Unassembled WGS sequence"/>
</dbReference>
<keyword evidence="2" id="KW-0067">ATP-binding</keyword>
<dbReference type="OrthoDB" id="9760715at2"/>